<dbReference type="EMBL" id="MCFA01000182">
    <property type="protein sequence ID" value="ORY00554.1"/>
    <property type="molecule type" value="Genomic_DNA"/>
</dbReference>
<dbReference type="PROSITE" id="PS50011">
    <property type="entry name" value="PROTEIN_KINASE_DOM"/>
    <property type="match status" value="1"/>
</dbReference>
<sequence length="784" mass="88803">MAEETALQGDRSHDSGNEAASDSVLPASQPFESVLPDVRVVRTVSPGPNDWHPEGLDSLLLYAPHKKNSSSGPSSLIQDGGDGTQLSENPEIRNGVLYAPNDFYDQAGSQFSRDDTENLKSSISELSLQYRISKARIQSLDKDRRFLPLDSLGNLVTPESIQDELRSCGLREFGDLRSIAEEVLKITPDTKPKDRTTRRKIFAILVMMRKAAAIIDVMAEGIYDDDLPFQIDSSPEIAVYRRKREGKALEKILFFDDWEIDQRDSFNTYQWQMTSPYFKLSWKLGKQVFHHALEPQAILPFVEETHKESNSGNSTEFSGGTSTVRKLKIHRAHHNAYKGLTNPYFAVKTLRLSEKAAKSRGKDLNREALALKRFVDKDHAHLIRLLATFSHKDHFHFIFPCAEGNLLDFWEKYYPNVQTLPRDSDLAKWLAEQLYGLACAVKSIHKAPVDDATNSGLPKAVRDKDHGRHGDLKPENILWFRDSESQSSRCPMGVLKISDFGFADFHRTHSVNVISLSSIGGVTPTYRAPEYEIAPNAPKVGLISPSYDIWSFGCILLEFSTWYLLGWEGVDDFSAQRADDSDSRPDVKEDNFFNFYENGRKAKSKKSVAKNFKTLREHPNCKDFMLDLLECIEERMLRMVPTSRSTCNEIVEELGQIMSRCEDSRYCTERIKAIQKTFSDLSMVEVVEYSLPRADEPRDPINVVSGVILPRSGNQEQDDQHKMLAPIVYSSPRAVMSGQTERNPLLNKREMREQGLSVRIYQGIVNWGYGIFAACCCLTNGEVR</sequence>
<dbReference type="PANTHER" id="PTHR24359">
    <property type="entry name" value="SERINE/THREONINE-PROTEIN KINASE SBK1"/>
    <property type="match status" value="1"/>
</dbReference>
<dbReference type="PANTHER" id="PTHR24359:SF37">
    <property type="entry name" value="PROTEIN KINASE DOMAIN-CONTAINING PROTEIN"/>
    <property type="match status" value="1"/>
</dbReference>
<gene>
    <name evidence="3" type="ORF">BCR34DRAFT_606237</name>
</gene>
<evidence type="ECO:0000256" key="1">
    <source>
        <dbReference type="SAM" id="MobiDB-lite"/>
    </source>
</evidence>
<feature type="region of interest" description="Disordered" evidence="1">
    <location>
        <begin position="1"/>
        <end position="36"/>
    </location>
</feature>
<dbReference type="CDD" id="cd00180">
    <property type="entry name" value="PKc"/>
    <property type="match status" value="1"/>
</dbReference>
<protein>
    <submittedName>
        <fullName evidence="3">Kinase-like domain-containing protein</fullName>
    </submittedName>
</protein>
<dbReference type="SMART" id="SM00220">
    <property type="entry name" value="S_TKc"/>
    <property type="match status" value="1"/>
</dbReference>
<keyword evidence="3" id="KW-0418">Kinase</keyword>
<dbReference type="Proteomes" id="UP000193144">
    <property type="component" value="Unassembled WGS sequence"/>
</dbReference>
<dbReference type="OrthoDB" id="1046782at2759"/>
<evidence type="ECO:0000259" key="2">
    <source>
        <dbReference type="PROSITE" id="PS50011"/>
    </source>
</evidence>
<reference evidence="3 4" key="1">
    <citation type="submission" date="2016-07" db="EMBL/GenBank/DDBJ databases">
        <title>Pervasive Adenine N6-methylation of Active Genes in Fungi.</title>
        <authorList>
            <consortium name="DOE Joint Genome Institute"/>
            <person name="Mondo S.J."/>
            <person name="Dannebaum R.O."/>
            <person name="Kuo R.C."/>
            <person name="Labutti K."/>
            <person name="Haridas S."/>
            <person name="Kuo A."/>
            <person name="Salamov A."/>
            <person name="Ahrendt S.R."/>
            <person name="Lipzen A."/>
            <person name="Sullivan W."/>
            <person name="Andreopoulos W.B."/>
            <person name="Clum A."/>
            <person name="Lindquist E."/>
            <person name="Daum C."/>
            <person name="Ramamoorthy G.K."/>
            <person name="Gryganskyi A."/>
            <person name="Culley D."/>
            <person name="Magnuson J.K."/>
            <person name="James T.Y."/>
            <person name="O'Malley M.A."/>
            <person name="Stajich J.E."/>
            <person name="Spatafora J.W."/>
            <person name="Visel A."/>
            <person name="Grigoriev I.V."/>
        </authorList>
    </citation>
    <scope>NUCLEOTIDE SEQUENCE [LARGE SCALE GENOMIC DNA]</scope>
    <source>
        <strain evidence="3 4">CBS 115471</strain>
    </source>
</reference>
<dbReference type="Gene3D" id="1.10.510.10">
    <property type="entry name" value="Transferase(Phosphotransferase) domain 1"/>
    <property type="match status" value="1"/>
</dbReference>
<evidence type="ECO:0000313" key="3">
    <source>
        <dbReference type="EMBL" id="ORY00554.1"/>
    </source>
</evidence>
<dbReference type="Pfam" id="PF00069">
    <property type="entry name" value="Pkinase"/>
    <property type="match status" value="1"/>
</dbReference>
<proteinExistence type="predicted"/>
<accession>A0A1Y1YRV7</accession>
<evidence type="ECO:0000313" key="4">
    <source>
        <dbReference type="Proteomes" id="UP000193144"/>
    </source>
</evidence>
<dbReference type="STRING" id="1231657.A0A1Y1YRV7"/>
<feature type="region of interest" description="Disordered" evidence="1">
    <location>
        <begin position="64"/>
        <end position="89"/>
    </location>
</feature>
<name>A0A1Y1YRV7_9PLEO</name>
<dbReference type="SUPFAM" id="SSF56112">
    <property type="entry name" value="Protein kinase-like (PK-like)"/>
    <property type="match status" value="1"/>
</dbReference>
<keyword evidence="3" id="KW-0808">Transferase</keyword>
<organism evidence="3 4">
    <name type="scientific">Clohesyomyces aquaticus</name>
    <dbReference type="NCBI Taxonomy" id="1231657"/>
    <lineage>
        <taxon>Eukaryota</taxon>
        <taxon>Fungi</taxon>
        <taxon>Dikarya</taxon>
        <taxon>Ascomycota</taxon>
        <taxon>Pezizomycotina</taxon>
        <taxon>Dothideomycetes</taxon>
        <taxon>Pleosporomycetidae</taxon>
        <taxon>Pleosporales</taxon>
        <taxon>Lindgomycetaceae</taxon>
        <taxon>Clohesyomyces</taxon>
    </lineage>
</organism>
<dbReference type="InterPro" id="IPR000719">
    <property type="entry name" value="Prot_kinase_dom"/>
</dbReference>
<keyword evidence="4" id="KW-1185">Reference proteome</keyword>
<dbReference type="AlphaFoldDB" id="A0A1Y1YRV7"/>
<dbReference type="GO" id="GO:0005524">
    <property type="term" value="F:ATP binding"/>
    <property type="evidence" value="ECO:0007669"/>
    <property type="project" value="InterPro"/>
</dbReference>
<dbReference type="GO" id="GO:0004674">
    <property type="term" value="F:protein serine/threonine kinase activity"/>
    <property type="evidence" value="ECO:0007669"/>
    <property type="project" value="TreeGrafter"/>
</dbReference>
<feature type="domain" description="Protein kinase" evidence="2">
    <location>
        <begin position="278"/>
        <end position="658"/>
    </location>
</feature>
<comment type="caution">
    <text evidence="3">The sequence shown here is derived from an EMBL/GenBank/DDBJ whole genome shotgun (WGS) entry which is preliminary data.</text>
</comment>
<dbReference type="InterPro" id="IPR011009">
    <property type="entry name" value="Kinase-like_dom_sf"/>
</dbReference>